<keyword evidence="7" id="KW-1185">Reference proteome</keyword>
<dbReference type="Gene3D" id="3.90.79.10">
    <property type="entry name" value="Nucleoside Triphosphate Pyrophosphohydrolase"/>
    <property type="match status" value="1"/>
</dbReference>
<dbReference type="RefSeq" id="WP_140193135.1">
    <property type="nucleotide sequence ID" value="NZ_VFFF01000001.1"/>
</dbReference>
<dbReference type="GO" id="GO:0046872">
    <property type="term" value="F:metal ion binding"/>
    <property type="evidence" value="ECO:0007669"/>
    <property type="project" value="UniProtKB-KW"/>
</dbReference>
<proteinExistence type="predicted"/>
<evidence type="ECO:0000256" key="3">
    <source>
        <dbReference type="ARBA" id="ARBA00022801"/>
    </source>
</evidence>
<name>A0A5C5GLY8_9RHOB</name>
<dbReference type="CDD" id="cd04666">
    <property type="entry name" value="NUDIX_DIPP2_like_Nudt4"/>
    <property type="match status" value="1"/>
</dbReference>
<dbReference type="Proteomes" id="UP000314011">
    <property type="component" value="Unassembled WGS sequence"/>
</dbReference>
<evidence type="ECO:0000256" key="1">
    <source>
        <dbReference type="ARBA" id="ARBA00001946"/>
    </source>
</evidence>
<dbReference type="GO" id="GO:0034432">
    <property type="term" value="F:bis(5'-adenosyl)-pentaphosphatase activity"/>
    <property type="evidence" value="ECO:0007669"/>
    <property type="project" value="TreeGrafter"/>
</dbReference>
<keyword evidence="3 6" id="KW-0378">Hydrolase</keyword>
<dbReference type="GO" id="GO:0034431">
    <property type="term" value="F:bis(5'-adenosyl)-hexaphosphatase activity"/>
    <property type="evidence" value="ECO:0007669"/>
    <property type="project" value="TreeGrafter"/>
</dbReference>
<dbReference type="GO" id="GO:0008486">
    <property type="term" value="F:diphosphoinositol-polyphosphate diphosphatase activity"/>
    <property type="evidence" value="ECO:0007669"/>
    <property type="project" value="TreeGrafter"/>
</dbReference>
<dbReference type="GO" id="GO:1901907">
    <property type="term" value="P:diadenosine pentaphosphate catabolic process"/>
    <property type="evidence" value="ECO:0007669"/>
    <property type="project" value="TreeGrafter"/>
</dbReference>
<sequence length="157" mass="17820">MLTSIWTDYIAPMLRRPPRFQVAALCHRAGDAGPEVLMITSRETKRWILPKGWPKKGYDAAGAALEEAWEEAGVKSRPATPRRIGDYRYTKRLTGGVPVETQVAVFAIEVDKLYEQFPEVSERERRWYDHAEAADLVDEDGLRDLLRDLPALIGTSH</sequence>
<dbReference type="GO" id="GO:0071543">
    <property type="term" value="P:diphosphoinositol polyphosphate metabolic process"/>
    <property type="evidence" value="ECO:0007669"/>
    <property type="project" value="TreeGrafter"/>
</dbReference>
<dbReference type="AlphaFoldDB" id="A0A5C5GLY8"/>
<keyword evidence="4" id="KW-0460">Magnesium</keyword>
<accession>A0A5C5GLY8</accession>
<evidence type="ECO:0000256" key="2">
    <source>
        <dbReference type="ARBA" id="ARBA00022723"/>
    </source>
</evidence>
<dbReference type="OrthoDB" id="7066910at2"/>
<dbReference type="PROSITE" id="PS51462">
    <property type="entry name" value="NUDIX"/>
    <property type="match status" value="1"/>
</dbReference>
<dbReference type="PANTHER" id="PTHR12629:SF0">
    <property type="entry name" value="DIPHOSPHOINOSITOL-POLYPHOSPHATE DIPHOSPHATASE"/>
    <property type="match status" value="1"/>
</dbReference>
<dbReference type="InterPro" id="IPR015797">
    <property type="entry name" value="NUDIX_hydrolase-like_dom_sf"/>
</dbReference>
<evidence type="ECO:0000256" key="4">
    <source>
        <dbReference type="ARBA" id="ARBA00022842"/>
    </source>
</evidence>
<keyword evidence="2" id="KW-0479">Metal-binding</keyword>
<dbReference type="Pfam" id="PF00293">
    <property type="entry name" value="NUDIX"/>
    <property type="match status" value="1"/>
</dbReference>
<dbReference type="EMBL" id="VFFF01000001">
    <property type="protein sequence ID" value="TNY34306.1"/>
    <property type="molecule type" value="Genomic_DNA"/>
</dbReference>
<dbReference type="GO" id="GO:1901909">
    <property type="term" value="P:diadenosine hexaphosphate catabolic process"/>
    <property type="evidence" value="ECO:0007669"/>
    <property type="project" value="TreeGrafter"/>
</dbReference>
<protein>
    <submittedName>
        <fullName evidence="6">NUDIX hydrolase</fullName>
    </submittedName>
</protein>
<feature type="domain" description="Nudix hydrolase" evidence="5">
    <location>
        <begin position="17"/>
        <end position="150"/>
    </location>
</feature>
<comment type="caution">
    <text evidence="6">The sequence shown here is derived from an EMBL/GenBank/DDBJ whole genome shotgun (WGS) entry which is preliminary data.</text>
</comment>
<evidence type="ECO:0000313" key="7">
    <source>
        <dbReference type="Proteomes" id="UP000314011"/>
    </source>
</evidence>
<dbReference type="SUPFAM" id="SSF55811">
    <property type="entry name" value="Nudix"/>
    <property type="match status" value="1"/>
</dbReference>
<dbReference type="GO" id="GO:0000298">
    <property type="term" value="F:endopolyphosphatase activity"/>
    <property type="evidence" value="ECO:0007669"/>
    <property type="project" value="TreeGrafter"/>
</dbReference>
<dbReference type="GO" id="GO:1901911">
    <property type="term" value="P:adenosine 5'-(hexahydrogen pentaphosphate) catabolic process"/>
    <property type="evidence" value="ECO:0007669"/>
    <property type="project" value="TreeGrafter"/>
</dbReference>
<dbReference type="InterPro" id="IPR047198">
    <property type="entry name" value="DDP-like_NUDIX"/>
</dbReference>
<evidence type="ECO:0000313" key="6">
    <source>
        <dbReference type="EMBL" id="TNY34306.1"/>
    </source>
</evidence>
<dbReference type="GO" id="GO:0005737">
    <property type="term" value="C:cytoplasm"/>
    <property type="evidence" value="ECO:0007669"/>
    <property type="project" value="TreeGrafter"/>
</dbReference>
<dbReference type="InterPro" id="IPR000086">
    <property type="entry name" value="NUDIX_hydrolase_dom"/>
</dbReference>
<dbReference type="PANTHER" id="PTHR12629">
    <property type="entry name" value="DIPHOSPHOINOSITOL POLYPHOSPHATE PHOSPHOHYDROLASE"/>
    <property type="match status" value="1"/>
</dbReference>
<reference evidence="6 7" key="1">
    <citation type="submission" date="2019-06" db="EMBL/GenBank/DDBJ databases">
        <title>Genome of new Rhodobacteraceae sp. SM1903.</title>
        <authorList>
            <person name="Ren X."/>
        </authorList>
    </citation>
    <scope>NUCLEOTIDE SEQUENCE [LARGE SCALE GENOMIC DNA]</scope>
    <source>
        <strain evidence="6 7">SM1903</strain>
    </source>
</reference>
<evidence type="ECO:0000259" key="5">
    <source>
        <dbReference type="PROSITE" id="PS51462"/>
    </source>
</evidence>
<gene>
    <name evidence="6" type="ORF">FHY64_03970</name>
</gene>
<comment type="cofactor">
    <cofactor evidence="1">
        <name>Mg(2+)</name>
        <dbReference type="ChEBI" id="CHEBI:18420"/>
    </cofactor>
</comment>
<organism evidence="6 7">
    <name type="scientific">Pelagovum pacificum</name>
    <dbReference type="NCBI Taxonomy" id="2588711"/>
    <lineage>
        <taxon>Bacteria</taxon>
        <taxon>Pseudomonadati</taxon>
        <taxon>Pseudomonadota</taxon>
        <taxon>Alphaproteobacteria</taxon>
        <taxon>Rhodobacterales</taxon>
        <taxon>Paracoccaceae</taxon>
        <taxon>Pelagovum</taxon>
    </lineage>
</organism>